<dbReference type="EMBL" id="JAAUHK010000187">
    <property type="protein sequence ID" value="KAF4645622.1"/>
    <property type="molecule type" value="Genomic_DNA"/>
</dbReference>
<evidence type="ECO:0000313" key="2">
    <source>
        <dbReference type="Proteomes" id="UP000557509"/>
    </source>
</evidence>
<keyword evidence="2" id="KW-1185">Reference proteome</keyword>
<sequence>MLGRSLNAHCVKRVCLCANAPPAIGRFCSVLGLLLVIREIARWRNSNSLDPFRLSSRFILLVDLGVCVCPPHTPASSTEAADTHFASFY</sequence>
<evidence type="ECO:0000313" key="1">
    <source>
        <dbReference type="EMBL" id="KAF4645622.1"/>
    </source>
</evidence>
<dbReference type="Proteomes" id="UP000557509">
    <property type="component" value="Unassembled WGS sequence"/>
</dbReference>
<protein>
    <submittedName>
        <fullName evidence="1">Uncharacterized protein</fullName>
    </submittedName>
</protein>
<proteinExistence type="predicted"/>
<organism evidence="1 2">
    <name type="scientific">Toxoplasma gondii</name>
    <dbReference type="NCBI Taxonomy" id="5811"/>
    <lineage>
        <taxon>Eukaryota</taxon>
        <taxon>Sar</taxon>
        <taxon>Alveolata</taxon>
        <taxon>Apicomplexa</taxon>
        <taxon>Conoidasida</taxon>
        <taxon>Coccidia</taxon>
        <taxon>Eucoccidiorida</taxon>
        <taxon>Eimeriorina</taxon>
        <taxon>Sarcocystidae</taxon>
        <taxon>Toxoplasma</taxon>
    </lineage>
</organism>
<comment type="caution">
    <text evidence="1">The sequence shown here is derived from an EMBL/GenBank/DDBJ whole genome shotgun (WGS) entry which is preliminary data.</text>
</comment>
<dbReference type="AlphaFoldDB" id="A0A7J6KFN2"/>
<reference evidence="1 2" key="1">
    <citation type="submission" date="2020-03" db="EMBL/GenBank/DDBJ databases">
        <title>Genome sequence of Toxoplasma gondii RH-88 strain.</title>
        <authorList>
            <person name="Lorenzi H.A."/>
            <person name="Venepally P."/>
            <person name="Rozenberg A."/>
            <person name="Sibley D."/>
        </authorList>
    </citation>
    <scope>NUCLEOTIDE SEQUENCE [LARGE SCALE GENOMIC DNA]</scope>
    <source>
        <strain evidence="1 2">RH-88</strain>
    </source>
</reference>
<accession>A0A7J6KFN2</accession>
<gene>
    <name evidence="1" type="ORF">TGRH88_001080</name>
</gene>
<name>A0A7J6KFN2_TOXGO</name>